<dbReference type="PANTHER" id="PTHR12801">
    <property type="entry name" value="RNA EXONUCLEASE REXO1 / RECO3 FAMILY MEMBER-RELATED"/>
    <property type="match status" value="1"/>
</dbReference>
<feature type="compositionally biased region" description="Basic and acidic residues" evidence="10">
    <location>
        <begin position="1"/>
        <end position="17"/>
    </location>
</feature>
<evidence type="ECO:0000256" key="2">
    <source>
        <dbReference type="ARBA" id="ARBA00010489"/>
    </source>
</evidence>
<feature type="domain" description="Exonuclease" evidence="11">
    <location>
        <begin position="78"/>
        <end position="242"/>
    </location>
</feature>
<gene>
    <name evidence="12" type="ORF">GSBLH_T00002080001</name>
</gene>
<evidence type="ECO:0000256" key="9">
    <source>
        <dbReference type="ARBA" id="ARBA00025599"/>
    </source>
</evidence>
<evidence type="ECO:0000256" key="4">
    <source>
        <dbReference type="ARBA" id="ARBA00022552"/>
    </source>
</evidence>
<dbReference type="FunFam" id="3.30.420.10:FF:000007">
    <property type="entry name" value="Interferon-stimulated exonuclease gene 20"/>
    <property type="match status" value="1"/>
</dbReference>
<dbReference type="OMA" id="NWPCALP"/>
<dbReference type="Gene3D" id="3.30.420.10">
    <property type="entry name" value="Ribonuclease H-like superfamily/Ribonuclease H"/>
    <property type="match status" value="1"/>
</dbReference>
<protein>
    <recommendedName>
        <fullName evidence="3">RNA exonuclease 4</fullName>
    </recommendedName>
</protein>
<name>D8M1R3_BLAHO</name>
<dbReference type="Proteomes" id="UP000008312">
    <property type="component" value="Unassembled WGS sequence"/>
</dbReference>
<dbReference type="AlphaFoldDB" id="D8M1R3"/>
<dbReference type="InterPro" id="IPR013520">
    <property type="entry name" value="Ribonucl_H"/>
</dbReference>
<evidence type="ECO:0000256" key="1">
    <source>
        <dbReference type="ARBA" id="ARBA00004123"/>
    </source>
</evidence>
<proteinExistence type="inferred from homology"/>
<dbReference type="SUPFAM" id="SSF53098">
    <property type="entry name" value="Ribonuclease H-like"/>
    <property type="match status" value="1"/>
</dbReference>
<evidence type="ECO:0000256" key="3">
    <source>
        <dbReference type="ARBA" id="ARBA00016937"/>
    </source>
</evidence>
<keyword evidence="4" id="KW-0698">rRNA processing</keyword>
<dbReference type="PANTHER" id="PTHR12801:SF45">
    <property type="entry name" value="RNA EXONUCLEASE 4"/>
    <property type="match status" value="1"/>
</dbReference>
<organism evidence="12">
    <name type="scientific">Blastocystis hominis</name>
    <dbReference type="NCBI Taxonomy" id="12968"/>
    <lineage>
        <taxon>Eukaryota</taxon>
        <taxon>Sar</taxon>
        <taxon>Stramenopiles</taxon>
        <taxon>Bigyra</taxon>
        <taxon>Opalozoa</taxon>
        <taxon>Opalinata</taxon>
        <taxon>Blastocystidae</taxon>
        <taxon>Blastocystis</taxon>
    </lineage>
</organism>
<keyword evidence="7" id="KW-0269">Exonuclease</keyword>
<comment type="subcellular location">
    <subcellularLocation>
        <location evidence="1">Nucleus</location>
    </subcellularLocation>
</comment>
<keyword evidence="5" id="KW-0540">Nuclease</keyword>
<comment type="function">
    <text evidence="9">Exoribonuclease involved in ribosome biosynthesis. Involved in the processing of ITS1, the internal transcribed spacer localized between the 18S and 5.8S rRNAs.</text>
</comment>
<dbReference type="OrthoDB" id="16516at2759"/>
<keyword evidence="8" id="KW-0539">Nucleus</keyword>
<evidence type="ECO:0000256" key="7">
    <source>
        <dbReference type="ARBA" id="ARBA00022839"/>
    </source>
</evidence>
<dbReference type="EMBL" id="FN668646">
    <property type="protein sequence ID" value="CBK22002.2"/>
    <property type="molecule type" value="Genomic_DNA"/>
</dbReference>
<sequence length="257" mass="29720">MVKKETKEKTATKEAHPKKAKIGSNWESMKKLILRNPAEAKRRRLREENPEKSVSPKTLVNLEALLNPDGSGTASDTPVVAIDCEMVGVGPNNESALARISIVNYYGAILYDSFVKPPSAVTDYRTQWSGIRPEDLEGDRVVTLREAQDVADRLMKNRIVVGHSISNDFEALMMHHPRRLIRDTAYYRPFMRKWKNKWLPHKLQYLLKREFGTAIQEGEHDSIDDARATLLLYKKYRVEWENEIKKKEKTKHRKHGK</sequence>
<feature type="region of interest" description="Disordered" evidence="10">
    <location>
        <begin position="1"/>
        <end position="29"/>
    </location>
</feature>
<evidence type="ECO:0000313" key="12">
    <source>
        <dbReference type="EMBL" id="CBK22002.2"/>
    </source>
</evidence>
<accession>D8M1R3</accession>
<dbReference type="Pfam" id="PF00929">
    <property type="entry name" value="RNase_T"/>
    <property type="match status" value="1"/>
</dbReference>
<dbReference type="GO" id="GO:0005634">
    <property type="term" value="C:nucleus"/>
    <property type="evidence" value="ECO:0007669"/>
    <property type="project" value="UniProtKB-SubCell"/>
</dbReference>
<dbReference type="InterPro" id="IPR037431">
    <property type="entry name" value="REX4_DEDDh_dom"/>
</dbReference>
<evidence type="ECO:0000259" key="11">
    <source>
        <dbReference type="SMART" id="SM00479"/>
    </source>
</evidence>
<evidence type="ECO:0000256" key="5">
    <source>
        <dbReference type="ARBA" id="ARBA00022722"/>
    </source>
</evidence>
<keyword evidence="6" id="KW-0378">Hydrolase</keyword>
<dbReference type="GO" id="GO:0008408">
    <property type="term" value="F:3'-5' exonuclease activity"/>
    <property type="evidence" value="ECO:0007669"/>
    <property type="project" value="InterPro"/>
</dbReference>
<evidence type="ECO:0000256" key="8">
    <source>
        <dbReference type="ARBA" id="ARBA00023242"/>
    </source>
</evidence>
<dbReference type="InParanoid" id="D8M1R3"/>
<dbReference type="InterPro" id="IPR047021">
    <property type="entry name" value="REXO1/3/4-like"/>
</dbReference>
<dbReference type="InterPro" id="IPR036397">
    <property type="entry name" value="RNaseH_sf"/>
</dbReference>
<evidence type="ECO:0000256" key="10">
    <source>
        <dbReference type="SAM" id="MobiDB-lite"/>
    </source>
</evidence>
<keyword evidence="13" id="KW-1185">Reference proteome</keyword>
<evidence type="ECO:0000256" key="6">
    <source>
        <dbReference type="ARBA" id="ARBA00022801"/>
    </source>
</evidence>
<dbReference type="GO" id="GO:0006364">
    <property type="term" value="P:rRNA processing"/>
    <property type="evidence" value="ECO:0007669"/>
    <property type="project" value="UniProtKB-KW"/>
</dbReference>
<dbReference type="RefSeq" id="XP_012896050.1">
    <property type="nucleotide sequence ID" value="XM_013040596.1"/>
</dbReference>
<evidence type="ECO:0000313" key="13">
    <source>
        <dbReference type="Proteomes" id="UP000008312"/>
    </source>
</evidence>
<dbReference type="SMART" id="SM00479">
    <property type="entry name" value="EXOIII"/>
    <property type="match status" value="1"/>
</dbReference>
<dbReference type="CDD" id="cd06144">
    <property type="entry name" value="REX4_like"/>
    <property type="match status" value="1"/>
</dbReference>
<dbReference type="GeneID" id="24919287"/>
<dbReference type="InterPro" id="IPR012337">
    <property type="entry name" value="RNaseH-like_sf"/>
</dbReference>
<reference evidence="12" key="1">
    <citation type="submission" date="2010-02" db="EMBL/GenBank/DDBJ databases">
        <title>Sequencing and annotation of the Blastocystis hominis genome.</title>
        <authorList>
            <person name="Wincker P."/>
        </authorList>
    </citation>
    <scope>NUCLEOTIDE SEQUENCE</scope>
    <source>
        <strain evidence="12">Singapore isolate B</strain>
    </source>
</reference>
<dbReference type="GO" id="GO:0003676">
    <property type="term" value="F:nucleic acid binding"/>
    <property type="evidence" value="ECO:0007669"/>
    <property type="project" value="InterPro"/>
</dbReference>
<comment type="similarity">
    <text evidence="2">Belongs to the REXO4 family.</text>
</comment>